<dbReference type="FunFam" id="3.40.50.620:FF:000021">
    <property type="entry name" value="Riboflavin biosynthesis protein"/>
    <property type="match status" value="1"/>
</dbReference>
<evidence type="ECO:0000313" key="18">
    <source>
        <dbReference type="Proteomes" id="UP000245252"/>
    </source>
</evidence>
<name>A0A2U2DXL8_9HYPH</name>
<keyword evidence="7 15" id="KW-0548">Nucleotidyltransferase</keyword>
<evidence type="ECO:0000256" key="15">
    <source>
        <dbReference type="PIRNR" id="PIRNR004491"/>
    </source>
</evidence>
<evidence type="ECO:0000256" key="10">
    <source>
        <dbReference type="ARBA" id="ARBA00022827"/>
    </source>
</evidence>
<dbReference type="PANTHER" id="PTHR22749">
    <property type="entry name" value="RIBOFLAVIN KINASE/FMN ADENYLYLTRANSFERASE"/>
    <property type="match status" value="1"/>
</dbReference>
<dbReference type="EC" id="2.7.1.26" evidence="15"/>
<dbReference type="GO" id="GO:0009231">
    <property type="term" value="P:riboflavin biosynthetic process"/>
    <property type="evidence" value="ECO:0007669"/>
    <property type="project" value="InterPro"/>
</dbReference>
<dbReference type="SUPFAM" id="SSF52374">
    <property type="entry name" value="Nucleotidylyl transferase"/>
    <property type="match status" value="1"/>
</dbReference>
<feature type="domain" description="Riboflavin kinase" evidence="16">
    <location>
        <begin position="187"/>
        <end position="312"/>
    </location>
</feature>
<keyword evidence="6 15" id="KW-0808">Transferase</keyword>
<dbReference type="EC" id="2.7.7.2" evidence="15"/>
<dbReference type="OrthoDB" id="9803667at2"/>
<dbReference type="InterPro" id="IPR014729">
    <property type="entry name" value="Rossmann-like_a/b/a_fold"/>
</dbReference>
<dbReference type="Pfam" id="PF06574">
    <property type="entry name" value="FAD_syn"/>
    <property type="match status" value="1"/>
</dbReference>
<evidence type="ECO:0000256" key="5">
    <source>
        <dbReference type="ARBA" id="ARBA00022643"/>
    </source>
</evidence>
<dbReference type="UniPathway" id="UPA00277">
    <property type="reaction ID" value="UER00407"/>
</dbReference>
<dbReference type="InterPro" id="IPR023468">
    <property type="entry name" value="Riboflavin_kinase"/>
</dbReference>
<evidence type="ECO:0000256" key="11">
    <source>
        <dbReference type="ARBA" id="ARBA00022840"/>
    </source>
</evidence>
<evidence type="ECO:0000256" key="12">
    <source>
        <dbReference type="ARBA" id="ARBA00023268"/>
    </source>
</evidence>
<dbReference type="EMBL" id="QFBC01000001">
    <property type="protein sequence ID" value="PWE57962.1"/>
    <property type="molecule type" value="Genomic_DNA"/>
</dbReference>
<dbReference type="GO" id="GO:0009398">
    <property type="term" value="P:FMN biosynthetic process"/>
    <property type="evidence" value="ECO:0007669"/>
    <property type="project" value="UniProtKB-UniRule"/>
</dbReference>
<comment type="function">
    <text evidence="1">Catalyzes the phosphorylation of riboflavin to FMN followed by the adenylation of FMN to FAD.</text>
</comment>
<dbReference type="NCBIfam" id="NF004159">
    <property type="entry name" value="PRK05627.1-2"/>
    <property type="match status" value="1"/>
</dbReference>
<gene>
    <name evidence="17" type="ORF">DEM27_01865</name>
</gene>
<comment type="pathway">
    <text evidence="3 15">Cofactor biosynthesis; FMN biosynthesis; FMN from riboflavin (ATP route): step 1/1.</text>
</comment>
<dbReference type="SUPFAM" id="SSF82114">
    <property type="entry name" value="Riboflavin kinase-like"/>
    <property type="match status" value="1"/>
</dbReference>
<dbReference type="RefSeq" id="WP_109456479.1">
    <property type="nucleotide sequence ID" value="NZ_QFBC01000001.1"/>
</dbReference>
<dbReference type="InterPro" id="IPR023465">
    <property type="entry name" value="Riboflavin_kinase_dom_sf"/>
</dbReference>
<proteinExistence type="inferred from homology"/>
<dbReference type="GO" id="GO:0006747">
    <property type="term" value="P:FAD biosynthetic process"/>
    <property type="evidence" value="ECO:0007669"/>
    <property type="project" value="UniProtKB-UniRule"/>
</dbReference>
<dbReference type="AlphaFoldDB" id="A0A2U2DXL8"/>
<evidence type="ECO:0000256" key="3">
    <source>
        <dbReference type="ARBA" id="ARBA00005201"/>
    </source>
</evidence>
<keyword evidence="9 15" id="KW-0418">Kinase</keyword>
<dbReference type="Proteomes" id="UP000245252">
    <property type="component" value="Unassembled WGS sequence"/>
</dbReference>
<evidence type="ECO:0000256" key="14">
    <source>
        <dbReference type="ARBA" id="ARBA00049494"/>
    </source>
</evidence>
<dbReference type="Pfam" id="PF01687">
    <property type="entry name" value="Flavokinase"/>
    <property type="match status" value="1"/>
</dbReference>
<keyword evidence="11 15" id="KW-0067">ATP-binding</keyword>
<dbReference type="GO" id="GO:0005524">
    <property type="term" value="F:ATP binding"/>
    <property type="evidence" value="ECO:0007669"/>
    <property type="project" value="UniProtKB-UniRule"/>
</dbReference>
<dbReference type="Gene3D" id="2.40.30.30">
    <property type="entry name" value="Riboflavin kinase-like"/>
    <property type="match status" value="1"/>
</dbReference>
<evidence type="ECO:0000313" key="17">
    <source>
        <dbReference type="EMBL" id="PWE57962.1"/>
    </source>
</evidence>
<evidence type="ECO:0000256" key="8">
    <source>
        <dbReference type="ARBA" id="ARBA00022741"/>
    </source>
</evidence>
<dbReference type="UniPathway" id="UPA00276">
    <property type="reaction ID" value="UER00406"/>
</dbReference>
<comment type="catalytic activity">
    <reaction evidence="14 15">
        <text>FMN + ATP + H(+) = FAD + diphosphate</text>
        <dbReference type="Rhea" id="RHEA:17237"/>
        <dbReference type="ChEBI" id="CHEBI:15378"/>
        <dbReference type="ChEBI" id="CHEBI:30616"/>
        <dbReference type="ChEBI" id="CHEBI:33019"/>
        <dbReference type="ChEBI" id="CHEBI:57692"/>
        <dbReference type="ChEBI" id="CHEBI:58210"/>
        <dbReference type="EC" id="2.7.7.2"/>
    </reaction>
</comment>
<evidence type="ECO:0000259" key="16">
    <source>
        <dbReference type="SMART" id="SM00904"/>
    </source>
</evidence>
<keyword evidence="5 15" id="KW-0288">FMN</keyword>
<sequence>MTVFHRNEAKEPLPQRLKGGVLAIGNFDGVHRGHQSVLNRALEIAGDRKLPALVLTFEPHPRTVFKPETPVFRLTPAPLKARLLEGMGFHSVIEYPFTREFSQRSADEFVSSVLMDWIGASEVVTGFDFHFGRNREGGPAFLMEAGSRNGFGVTLVDAFRDENAEVISSSRIRSLLTEGAVAEAAGLFGYRYTVEAEVIKGRQLGRTLGYPTANMSLPPEVTLRPGIYAVRFRRACGTIHDGVASFGYRPTVTEDGAALLETFLFDYSGDLYGQICAVSFFGHLRDELKFDGLDALVVQMKKDEAEARALLAGVRPIGAVDATIAF</sequence>
<comment type="pathway">
    <text evidence="2 15">Cofactor biosynthesis; FAD biosynthesis; FAD from FMN: step 1/1.</text>
</comment>
<accession>A0A2U2DXL8</accession>
<evidence type="ECO:0000256" key="2">
    <source>
        <dbReference type="ARBA" id="ARBA00004726"/>
    </source>
</evidence>
<dbReference type="GO" id="GO:0003919">
    <property type="term" value="F:FMN adenylyltransferase activity"/>
    <property type="evidence" value="ECO:0007669"/>
    <property type="project" value="UniProtKB-UniRule"/>
</dbReference>
<organism evidence="17 18">
    <name type="scientific">Metarhizobium album</name>
    <dbReference type="NCBI Taxonomy" id="2182425"/>
    <lineage>
        <taxon>Bacteria</taxon>
        <taxon>Pseudomonadati</taxon>
        <taxon>Pseudomonadota</taxon>
        <taxon>Alphaproteobacteria</taxon>
        <taxon>Hyphomicrobiales</taxon>
        <taxon>Rhizobiaceae</taxon>
        <taxon>Metarhizobium</taxon>
    </lineage>
</organism>
<reference evidence="17 18" key="1">
    <citation type="submission" date="2018-05" db="EMBL/GenBank/DDBJ databases">
        <title>The draft genome of strain NS-104.</title>
        <authorList>
            <person name="Hang P."/>
            <person name="Jiang J."/>
        </authorList>
    </citation>
    <scope>NUCLEOTIDE SEQUENCE [LARGE SCALE GENOMIC DNA]</scope>
    <source>
        <strain evidence="17 18">NS-104</strain>
    </source>
</reference>
<dbReference type="NCBIfam" id="TIGR00083">
    <property type="entry name" value="ribF"/>
    <property type="match status" value="1"/>
</dbReference>
<dbReference type="GO" id="GO:0008531">
    <property type="term" value="F:riboflavin kinase activity"/>
    <property type="evidence" value="ECO:0007669"/>
    <property type="project" value="UniProtKB-UniRule"/>
</dbReference>
<keyword evidence="10 15" id="KW-0274">FAD</keyword>
<dbReference type="InterPro" id="IPR002606">
    <property type="entry name" value="Riboflavin_kinase_bac"/>
</dbReference>
<evidence type="ECO:0000256" key="7">
    <source>
        <dbReference type="ARBA" id="ARBA00022695"/>
    </source>
</evidence>
<keyword evidence="18" id="KW-1185">Reference proteome</keyword>
<comment type="catalytic activity">
    <reaction evidence="13 15">
        <text>riboflavin + ATP = FMN + ADP + H(+)</text>
        <dbReference type="Rhea" id="RHEA:14357"/>
        <dbReference type="ChEBI" id="CHEBI:15378"/>
        <dbReference type="ChEBI" id="CHEBI:30616"/>
        <dbReference type="ChEBI" id="CHEBI:57986"/>
        <dbReference type="ChEBI" id="CHEBI:58210"/>
        <dbReference type="ChEBI" id="CHEBI:456216"/>
        <dbReference type="EC" id="2.7.1.26"/>
    </reaction>
</comment>
<comment type="similarity">
    <text evidence="15">Belongs to the ribF family.</text>
</comment>
<dbReference type="Gene3D" id="3.40.50.620">
    <property type="entry name" value="HUPs"/>
    <property type="match status" value="1"/>
</dbReference>
<keyword evidence="8 15" id="KW-0547">Nucleotide-binding</keyword>
<dbReference type="InterPro" id="IPR015865">
    <property type="entry name" value="Riboflavin_kinase_bac/euk"/>
</dbReference>
<dbReference type="SMART" id="SM00904">
    <property type="entry name" value="Flavokinase"/>
    <property type="match status" value="1"/>
</dbReference>
<evidence type="ECO:0000256" key="4">
    <source>
        <dbReference type="ARBA" id="ARBA00022630"/>
    </source>
</evidence>
<keyword evidence="4 15" id="KW-0285">Flavoprotein</keyword>
<evidence type="ECO:0000256" key="1">
    <source>
        <dbReference type="ARBA" id="ARBA00002121"/>
    </source>
</evidence>
<evidence type="ECO:0000256" key="6">
    <source>
        <dbReference type="ARBA" id="ARBA00022679"/>
    </source>
</evidence>
<evidence type="ECO:0000256" key="9">
    <source>
        <dbReference type="ARBA" id="ARBA00022777"/>
    </source>
</evidence>
<protein>
    <recommendedName>
        <fullName evidence="15">Riboflavin biosynthesis protein</fullName>
    </recommendedName>
    <domain>
        <recommendedName>
            <fullName evidence="15">Riboflavin kinase</fullName>
            <ecNumber evidence="15">2.7.1.26</ecNumber>
        </recommendedName>
        <alternativeName>
            <fullName evidence="15">Flavokinase</fullName>
        </alternativeName>
    </domain>
    <domain>
        <recommendedName>
            <fullName evidence="15">FMN adenylyltransferase</fullName>
            <ecNumber evidence="15">2.7.7.2</ecNumber>
        </recommendedName>
        <alternativeName>
            <fullName evidence="15">FAD pyrophosphorylase</fullName>
        </alternativeName>
        <alternativeName>
            <fullName evidence="15">FAD synthase</fullName>
        </alternativeName>
    </domain>
</protein>
<dbReference type="PANTHER" id="PTHR22749:SF6">
    <property type="entry name" value="RIBOFLAVIN KINASE"/>
    <property type="match status" value="1"/>
</dbReference>
<dbReference type="InterPro" id="IPR015864">
    <property type="entry name" value="FAD_synthase"/>
</dbReference>
<evidence type="ECO:0000256" key="13">
    <source>
        <dbReference type="ARBA" id="ARBA00047880"/>
    </source>
</evidence>
<dbReference type="PIRSF" id="PIRSF004491">
    <property type="entry name" value="FAD_Synth"/>
    <property type="match status" value="1"/>
</dbReference>
<comment type="caution">
    <text evidence="17">The sequence shown here is derived from an EMBL/GenBank/DDBJ whole genome shotgun (WGS) entry which is preliminary data.</text>
</comment>
<keyword evidence="12" id="KW-0511">Multifunctional enzyme</keyword>
<dbReference type="CDD" id="cd02064">
    <property type="entry name" value="FAD_synthetase_N"/>
    <property type="match status" value="1"/>
</dbReference>
<dbReference type="NCBIfam" id="NF004160">
    <property type="entry name" value="PRK05627.1-3"/>
    <property type="match status" value="1"/>
</dbReference>